<gene>
    <name evidence="3" type="ORF">UT35_C0007G0009</name>
</gene>
<evidence type="ECO:0000256" key="1">
    <source>
        <dbReference type="SAM" id="Phobius"/>
    </source>
</evidence>
<organism evidence="3 4">
    <name type="scientific">Candidatus Yanofskybacteria bacterium GW2011_GWD1_39_16</name>
    <dbReference type="NCBI Taxonomy" id="1619030"/>
    <lineage>
        <taxon>Bacteria</taxon>
        <taxon>Candidatus Yanofskyibacteriota</taxon>
    </lineage>
</organism>
<feature type="transmembrane region" description="Helical" evidence="1">
    <location>
        <begin position="21"/>
        <end position="42"/>
    </location>
</feature>
<evidence type="ECO:0000313" key="4">
    <source>
        <dbReference type="Proteomes" id="UP000033996"/>
    </source>
</evidence>
<dbReference type="Gene3D" id="3.90.226.10">
    <property type="entry name" value="2-enoyl-CoA Hydratase, Chain A, domain 1"/>
    <property type="match status" value="1"/>
</dbReference>
<protein>
    <submittedName>
        <fullName evidence="3">Carboxyl-terminal protease</fullName>
    </submittedName>
</protein>
<dbReference type="GO" id="GO:0004175">
    <property type="term" value="F:endopeptidase activity"/>
    <property type="evidence" value="ECO:0007669"/>
    <property type="project" value="TreeGrafter"/>
</dbReference>
<accession>A0A837HSC0</accession>
<dbReference type="PANTHER" id="PTHR32060:SF22">
    <property type="entry name" value="CARBOXYL-TERMINAL-PROCESSING PEPTIDASE 3, CHLOROPLASTIC"/>
    <property type="match status" value="1"/>
</dbReference>
<dbReference type="SUPFAM" id="SSF52096">
    <property type="entry name" value="ClpP/crotonase"/>
    <property type="match status" value="1"/>
</dbReference>
<dbReference type="GO" id="GO:0008236">
    <property type="term" value="F:serine-type peptidase activity"/>
    <property type="evidence" value="ECO:0007669"/>
    <property type="project" value="InterPro"/>
</dbReference>
<dbReference type="CDD" id="cd06567">
    <property type="entry name" value="Peptidase_S41"/>
    <property type="match status" value="1"/>
</dbReference>
<dbReference type="EMBL" id="LBWL01000007">
    <property type="protein sequence ID" value="KKR09399.1"/>
    <property type="molecule type" value="Genomic_DNA"/>
</dbReference>
<proteinExistence type="predicted"/>
<keyword evidence="3" id="KW-0378">Hydrolase</keyword>
<dbReference type="AlphaFoldDB" id="A0A837HSC0"/>
<sequence>MKENIKNIFKKISGGSGASKIVKIVAVVVFISAISVGGFFALKYYQDGKNAKADLSASQNKDAYIEFISEIWDTIIQNHWEKQTDDQLANLYKLGSEKLLGKPVDFLPKNKDEVRVMVSAIMKDMDVAKKKEFTANLTDIVLANLKPFGRSRLFSKKQQEDLKNTVENRDPTADLYATVGADKNSTKAEIEKKYNEKVKTIDTTTPEGKTELAKLDRAKVTLTADDTRNAYDQSGVESTVITKIYPPDIYYMHITKVSPQTFEEFQKRANDVDKKPLTSLIIDLRGNIGGAVDILPYFLGPFIGPNSYGYEFFHQGEYTPYKTTTGWLPSLVKFNKVVILIDGESQSSAEVMAAAFKKYNVGVVVGTHTKGWGTIEQLMPIKTIIDPKETYSILMVHSLTIRDDGQPIESRGVDPTINIGDKDWTKQLLNRINYPTLVDVVRSLINKK</sequence>
<dbReference type="InterPro" id="IPR029045">
    <property type="entry name" value="ClpP/crotonase-like_dom_sf"/>
</dbReference>
<keyword evidence="1" id="KW-0472">Membrane</keyword>
<dbReference type="SUPFAM" id="SSF46565">
    <property type="entry name" value="Chaperone J-domain"/>
    <property type="match status" value="1"/>
</dbReference>
<dbReference type="InterPro" id="IPR005151">
    <property type="entry name" value="Tail-specific_protease"/>
</dbReference>
<dbReference type="Pfam" id="PF03572">
    <property type="entry name" value="Peptidase_S41"/>
    <property type="match status" value="1"/>
</dbReference>
<name>A0A837HSC0_9BACT</name>
<keyword evidence="3" id="KW-0645">Protease</keyword>
<reference evidence="3 4" key="1">
    <citation type="journal article" date="2015" name="Nature">
        <title>rRNA introns, odd ribosomes, and small enigmatic genomes across a large radiation of phyla.</title>
        <authorList>
            <person name="Brown C.T."/>
            <person name="Hug L.A."/>
            <person name="Thomas B.C."/>
            <person name="Sharon I."/>
            <person name="Castelle C.J."/>
            <person name="Singh A."/>
            <person name="Wilkins M.J."/>
            <person name="Williams K.H."/>
            <person name="Banfield J.F."/>
        </authorList>
    </citation>
    <scope>NUCLEOTIDE SEQUENCE [LARGE SCALE GENOMIC DNA]</scope>
</reference>
<evidence type="ECO:0000313" key="3">
    <source>
        <dbReference type="EMBL" id="KKR09399.1"/>
    </source>
</evidence>
<feature type="domain" description="Tail specific protease" evidence="2">
    <location>
        <begin position="208"/>
        <end position="420"/>
    </location>
</feature>
<dbReference type="Proteomes" id="UP000033996">
    <property type="component" value="Unassembled WGS sequence"/>
</dbReference>
<dbReference type="GO" id="GO:0006508">
    <property type="term" value="P:proteolysis"/>
    <property type="evidence" value="ECO:0007669"/>
    <property type="project" value="UniProtKB-KW"/>
</dbReference>
<comment type="caution">
    <text evidence="3">The sequence shown here is derived from an EMBL/GenBank/DDBJ whole genome shotgun (WGS) entry which is preliminary data.</text>
</comment>
<dbReference type="InterPro" id="IPR036869">
    <property type="entry name" value="J_dom_sf"/>
</dbReference>
<dbReference type="Gene3D" id="1.10.287.110">
    <property type="entry name" value="DnaJ domain"/>
    <property type="match status" value="1"/>
</dbReference>
<evidence type="ECO:0000259" key="2">
    <source>
        <dbReference type="SMART" id="SM00245"/>
    </source>
</evidence>
<keyword evidence="1" id="KW-1133">Transmembrane helix</keyword>
<dbReference type="SMART" id="SM00245">
    <property type="entry name" value="TSPc"/>
    <property type="match status" value="1"/>
</dbReference>
<dbReference type="PANTHER" id="PTHR32060">
    <property type="entry name" value="TAIL-SPECIFIC PROTEASE"/>
    <property type="match status" value="1"/>
</dbReference>
<keyword evidence="1" id="KW-0812">Transmembrane</keyword>